<accession>A0A0F4VLI3</accession>
<dbReference type="InterPro" id="IPR014819">
    <property type="entry name" value="PriCT_2"/>
</dbReference>
<dbReference type="AlphaFoldDB" id="A0A0F4VLI3"/>
<dbReference type="InterPro" id="IPR051620">
    <property type="entry name" value="ORF904-like_C"/>
</dbReference>
<dbReference type="NCBIfam" id="TIGR01613">
    <property type="entry name" value="primase_Cterm"/>
    <property type="match status" value="1"/>
</dbReference>
<keyword evidence="1" id="KW-0547">Nucleotide-binding</keyword>
<dbReference type="InterPro" id="IPR006500">
    <property type="entry name" value="Helicase_put_C_phage/plasmid"/>
</dbReference>
<name>A0A0F4VLI3_9HYPH</name>
<dbReference type="GO" id="GO:0004386">
    <property type="term" value="F:helicase activity"/>
    <property type="evidence" value="ECO:0007669"/>
    <property type="project" value="UniProtKB-KW"/>
</dbReference>
<reference evidence="5 6" key="1">
    <citation type="journal article" date="2015" name="Phytopathology">
        <title>Genomes of Candidatus Liberibacter solanacearum haplotype A from New Zealand and the USA suggest significant genome plasticity in the species.</title>
        <authorList>
            <person name="Thompson S.M."/>
            <person name="Johnson C.P."/>
            <person name="Lu A.Y."/>
            <person name="Frampton R.A."/>
            <person name="Sullivan K.L."/>
            <person name="Fiers M.W."/>
            <person name="Crowhurst R.N."/>
            <person name="Pitman A.R."/>
            <person name="Scott I."/>
            <person name="Gudmestad N.C."/>
            <person name="Smith G.R."/>
        </authorList>
    </citation>
    <scope>NUCLEOTIDE SEQUENCE [LARGE SCALE GENOMIC DNA]</scope>
    <source>
        <strain evidence="5 6">LsoNZ1</strain>
    </source>
</reference>
<dbReference type="Pfam" id="PF08707">
    <property type="entry name" value="PriCT_2"/>
    <property type="match status" value="1"/>
</dbReference>
<dbReference type="Pfam" id="PF08706">
    <property type="entry name" value="D5_N"/>
    <property type="match status" value="1"/>
</dbReference>
<keyword evidence="6" id="KW-1185">Reference proteome</keyword>
<evidence type="ECO:0000256" key="2">
    <source>
        <dbReference type="ARBA" id="ARBA00022801"/>
    </source>
</evidence>
<gene>
    <name evidence="5" type="ORF">DJ66_1162</name>
</gene>
<dbReference type="PATRIC" id="fig|556287.9.peg.1182"/>
<comment type="caution">
    <text evidence="5">The sequence shown here is derived from an EMBL/GenBank/DDBJ whole genome shotgun (WGS) entry which is preliminary data.</text>
</comment>
<organism evidence="5 6">
    <name type="scientific">Candidatus Liberibacter solanacearum</name>
    <dbReference type="NCBI Taxonomy" id="556287"/>
    <lineage>
        <taxon>Bacteria</taxon>
        <taxon>Pseudomonadati</taxon>
        <taxon>Pseudomonadota</taxon>
        <taxon>Alphaproteobacteria</taxon>
        <taxon>Hyphomicrobiales</taxon>
        <taxon>Rhizobiaceae</taxon>
        <taxon>Liberibacter</taxon>
    </lineage>
</organism>
<keyword evidence="5" id="KW-0347">Helicase</keyword>
<evidence type="ECO:0000313" key="5">
    <source>
        <dbReference type="EMBL" id="KJZ81567.1"/>
    </source>
</evidence>
<dbReference type="InterPro" id="IPR015330">
    <property type="entry name" value="DNA_primase/pol_bifunc_N"/>
</dbReference>
<dbReference type="InterPro" id="IPR014015">
    <property type="entry name" value="Helicase_SF3_DNA-vir"/>
</dbReference>
<evidence type="ECO:0000256" key="3">
    <source>
        <dbReference type="ARBA" id="ARBA00022840"/>
    </source>
</evidence>
<evidence type="ECO:0000313" key="6">
    <source>
        <dbReference type="Proteomes" id="UP000033731"/>
    </source>
</evidence>
<evidence type="ECO:0000259" key="4">
    <source>
        <dbReference type="PROSITE" id="PS51206"/>
    </source>
</evidence>
<dbReference type="SUPFAM" id="SSF52540">
    <property type="entry name" value="P-loop containing nucleoside triphosphate hydrolases"/>
    <property type="match status" value="1"/>
</dbReference>
<dbReference type="PANTHER" id="PTHR35372:SF2">
    <property type="entry name" value="SF3 HELICASE DOMAIN-CONTAINING PROTEIN"/>
    <property type="match status" value="1"/>
</dbReference>
<dbReference type="GO" id="GO:0005524">
    <property type="term" value="F:ATP binding"/>
    <property type="evidence" value="ECO:0007669"/>
    <property type="project" value="UniProtKB-KW"/>
</dbReference>
<dbReference type="GO" id="GO:0016817">
    <property type="term" value="F:hydrolase activity, acting on acid anhydrides"/>
    <property type="evidence" value="ECO:0007669"/>
    <property type="project" value="InterPro"/>
</dbReference>
<dbReference type="Gene3D" id="3.40.50.300">
    <property type="entry name" value="P-loop containing nucleotide triphosphate hydrolases"/>
    <property type="match status" value="1"/>
</dbReference>
<keyword evidence="3" id="KW-0067">ATP-binding</keyword>
<dbReference type="RefSeq" id="WP_045960954.1">
    <property type="nucleotide sequence ID" value="NZ_JMTK01000003.1"/>
</dbReference>
<feature type="domain" description="SF3 helicase" evidence="4">
    <location>
        <begin position="493"/>
        <end position="657"/>
    </location>
</feature>
<dbReference type="InterPro" id="IPR027417">
    <property type="entry name" value="P-loop_NTPase"/>
</dbReference>
<keyword evidence="2" id="KW-0378">Hydrolase</keyword>
<sequence>MSVMQWNEQAKLSIKNGFKIIPLRHGDKRPLRAGKWEEQLLSSEDIDNLPSCGFGLVCGVGEQPIYAFDVDSKDKKIADTFKDAFELHHGNPIVRIGQKPKILIPFRMAKAGIKKKQTPKSQQGHLDILGGGQYFVAYNIHPKTKKVYTWSTPPHEFKVEALPLLNEEDVDYLFELFQSLTTPLTKDNKEIKSSKDGNTKGNRQYTNREITAFLSCFGEEFTNGTHDEWIPVVMAVHHETQGSHEGKELVRRWSKRGSSYDEENFNYKWSTFDCEEEGDSEKKRSTFASLFYHHRKLIPDGLLCDRFSDAYNKALFAICNHGNFFYVESLGGWFVRKKHLWELCSGSNELMLSRVHRFLIGCRESGKDLEDWSEEKKIQARQIAKATGMPLKKSPRDKFYASFKVEKVEGTAKAKSSLNLLEASGLFRIDANKVDSNTRYIADIDGIIDLETGQQITPKEELYITKSTGTPFVEGKPSAEFMDLVSSYFESEEVMYFFLRCVGMALLGGNEAQKFIHIHGGGGTGKSTLFKLLKLAFGTQYVTNMQASDIMQSHAVKAGGANPSMIDAFGSRIVVINETNERDEVNSAMIKQITGGDEISARQLWSGEYIKRKASFTPFIITNKPLFITGVDDAIWRRMITIPLNTKIKSPDPTLENRLKDYVTDAKRWSLQGVQDYIKRGHDLAIPKECLEATAKARRDLDTYQAWIDDCCEVGKDLWEEQKLLAKSYSEYLREEMNYSQKNIPNSTVIRNLETKGFKESKTWKQSSLTSTTRGKCLRIVRGLKLKPAFEAVEDEPSNVVYF</sequence>
<dbReference type="InterPro" id="IPR014818">
    <property type="entry name" value="Phage/plasmid_primase_P4_C"/>
</dbReference>
<dbReference type="SUPFAM" id="SSF56747">
    <property type="entry name" value="Prim-pol domain"/>
    <property type="match status" value="1"/>
</dbReference>
<dbReference type="PROSITE" id="PS51206">
    <property type="entry name" value="SF3_HELICASE_1"/>
    <property type="match status" value="1"/>
</dbReference>
<dbReference type="Proteomes" id="UP000033731">
    <property type="component" value="Unassembled WGS sequence"/>
</dbReference>
<dbReference type="EMBL" id="JMTK01000003">
    <property type="protein sequence ID" value="KJZ81567.1"/>
    <property type="molecule type" value="Genomic_DNA"/>
</dbReference>
<protein>
    <submittedName>
        <fullName evidence="5">DNA primase/helicase, phage-associated</fullName>
    </submittedName>
</protein>
<dbReference type="PANTHER" id="PTHR35372">
    <property type="entry name" value="ATP BINDING PROTEIN-RELATED"/>
    <property type="match status" value="1"/>
</dbReference>
<dbReference type="Pfam" id="PF09250">
    <property type="entry name" value="Prim-Pol"/>
    <property type="match status" value="1"/>
</dbReference>
<proteinExistence type="predicted"/>
<evidence type="ECO:0000256" key="1">
    <source>
        <dbReference type="ARBA" id="ARBA00022741"/>
    </source>
</evidence>